<keyword evidence="4 10" id="KW-0378">Hydrolase</keyword>
<dbReference type="InterPro" id="IPR011335">
    <property type="entry name" value="Restrct_endonuc-II-like"/>
</dbReference>
<dbReference type="Pfam" id="PF04257">
    <property type="entry name" value="Exonuc_V_gamma"/>
    <property type="match status" value="1"/>
</dbReference>
<dbReference type="RefSeq" id="WP_153653088.1">
    <property type="nucleotide sequence ID" value="NZ_CP045737.1"/>
</dbReference>
<comment type="similarity">
    <text evidence="10">Belongs to the RecC family.</text>
</comment>
<dbReference type="KEGG" id="aef:GEV26_10855"/>
<feature type="domain" description="RecC C-terminal" evidence="11">
    <location>
        <begin position="804"/>
        <end position="1030"/>
    </location>
</feature>
<dbReference type="GO" id="GO:0003677">
    <property type="term" value="F:DNA binding"/>
    <property type="evidence" value="ECO:0007669"/>
    <property type="project" value="UniProtKB-UniRule"/>
</dbReference>
<dbReference type="HAMAP" id="MF_01486">
    <property type="entry name" value="RecC"/>
    <property type="match status" value="1"/>
</dbReference>
<comment type="subunit">
    <text evidence="10">Heterotrimer of RecB, RecC and RecD. All subunits contribute to DNA-binding.</text>
</comment>
<evidence type="ECO:0000256" key="2">
    <source>
        <dbReference type="ARBA" id="ARBA00022741"/>
    </source>
</evidence>
<dbReference type="InterPro" id="IPR006697">
    <property type="entry name" value="RecC"/>
</dbReference>
<dbReference type="Gene3D" id="1.10.10.990">
    <property type="match status" value="1"/>
</dbReference>
<name>A0A5Q2ML76_9ACTN</name>
<evidence type="ECO:0000256" key="8">
    <source>
        <dbReference type="ARBA" id="ARBA00023125"/>
    </source>
</evidence>
<evidence type="ECO:0000256" key="4">
    <source>
        <dbReference type="ARBA" id="ARBA00022801"/>
    </source>
</evidence>
<evidence type="ECO:0000256" key="9">
    <source>
        <dbReference type="ARBA" id="ARBA00023204"/>
    </source>
</evidence>
<evidence type="ECO:0000256" key="6">
    <source>
        <dbReference type="ARBA" id="ARBA00022839"/>
    </source>
</evidence>
<dbReference type="Pfam" id="PF17946">
    <property type="entry name" value="RecC_C"/>
    <property type="match status" value="1"/>
</dbReference>
<dbReference type="PANTHER" id="PTHR30591">
    <property type="entry name" value="RECBCD ENZYME SUBUNIT RECC"/>
    <property type="match status" value="1"/>
</dbReference>
<gene>
    <name evidence="10 12" type="primary">recC</name>
    <name evidence="12" type="ORF">GEV26_10855</name>
</gene>
<dbReference type="GO" id="GO:0000724">
    <property type="term" value="P:double-strand break repair via homologous recombination"/>
    <property type="evidence" value="ECO:0007669"/>
    <property type="project" value="UniProtKB-UniRule"/>
</dbReference>
<proteinExistence type="inferred from homology"/>
<evidence type="ECO:0000256" key="7">
    <source>
        <dbReference type="ARBA" id="ARBA00022840"/>
    </source>
</evidence>
<keyword evidence="5 10" id="KW-0347">Helicase</keyword>
<keyword evidence="9 10" id="KW-0234">DNA repair</keyword>
<keyword evidence="6 10" id="KW-0269">Exonuclease</keyword>
<dbReference type="PIRSF" id="PIRSF000980">
    <property type="entry name" value="RecC"/>
    <property type="match status" value="1"/>
</dbReference>
<sequence>MTFHVHRAERLDTLVVGLAELLADPLPNPFAEEIVVVPARGVERWLAQQLGHRLGTGEGRQDGVCAGIRFASPHSLVAELLGIEGDDPWDPDRVVWPLLDVIDASLGEPWCQALSRHLGHEHTGVERELRQSRRYGVARRLARLFASYATQRPELITAWNTHRDEDGAGKVLEADVRWQAELWRRLTAVVDAPTPDVRLAETITRLQDEPDSFDLPARISLVGHTRLSAGEVRLLDALGQRRDVHAWVPHPSPALWRTLAERGAVGTVRRSDDPAPTEAPNPLLISLGRDVREMQRTLGGVADVVHEHLAPLDRPAPSTMLGWLQDDLVHDRSGQDGRAYERADRSVQVHACHGRTRQVDVLREVLVGLLEDDPTLEPRDILVMCPDIDTYAPLISAAFGLIGVVEGGHPAHQLRVRLADRGTAGTNPLVGVARALLDLATTGRTTATEVMDFVALAPVRQRFALSDDDIDQLTRWTEQSGARWGFDAAHREPFGLGDLKANTWQFGLDRVLLGAAVAEQRGRWIDTVMPLDDVSSGDLDLAGRFAELLHRLRTTIDEMAVERPLAGWVETLLDGITSLAATPKRDDWQLSQLEHELGRLAESGAGSTTPLRLAEVSEMLDSTLGSRPTRSSFRTGTLTVCTMVPMRSVPHRVVCMIGLDDGEFPRVGAVHGDDVLARDPMTGERDVRTEDRQLLLDAVMAATETLVITYTGADERTGQPRPPAVPLGELIDQLERTASGDVRRSVVVHHPLQPFDRRNVLPGALVPGKPFSFDPAALAGATVTARPEAPTTFMPGRLDPPPQDDIALRDLVDFVVHPVKAFMRQRLDVGVLSEADALVDEVPIDLDGLQKWSVGDRVLRDALAGADPREARMAEYLRGTLPPGHLGRQVVDEVVTNIEPLMQRTAELRSGLARSVDIEVTLDDGRRITGTVADVHGQSAVAVTYSRLAAKHRLQSWLNLLALSASEPEVPWVAHAIGRSRGPGGMHAEVGPLNEIARTHLADLVALRDLGLCEPLPLPLKTSLAYVEARRNRPHDIALRAARDEWDLARLKNGAVIEKEAHDPHHALVWGEGAPLEAILDRDDSGAQFAVLAQRLWDPLLTFERMDVL</sequence>
<evidence type="ECO:0000313" key="12">
    <source>
        <dbReference type="EMBL" id="QGG41822.1"/>
    </source>
</evidence>
<comment type="function">
    <text evidence="10">A helicase/nuclease that prepares dsDNA breaks (DSB) for recombinational DNA repair. Binds to DSBs and unwinds DNA via a highly rapid and processive ATP-dependent bidirectional helicase activity. Unwinds dsDNA until it encounters a Chi (crossover hotspot instigator) sequence from the 3' direction. Cuts ssDNA a few nucleotides 3' to the Chi site. The properties and activities of the enzyme are changed at Chi. The Chi-altered holoenzyme produces a long 3'-ssDNA overhang and facilitates RecA-binding to the ssDNA for homologous DNA recombination and repair. Holoenzyme degrades any linearized DNA that is unable to undergo homologous recombination. In the holoenzyme this subunit recognizes the wild-type Chi sequence, and when added to isolated RecB increases its ATP-dependent helicase processivity.</text>
</comment>
<keyword evidence="2 10" id="KW-0547">Nucleotide-binding</keyword>
<dbReference type="GO" id="GO:0009338">
    <property type="term" value="C:exodeoxyribonuclease V complex"/>
    <property type="evidence" value="ECO:0007669"/>
    <property type="project" value="InterPro"/>
</dbReference>
<keyword evidence="7 10" id="KW-0067">ATP-binding</keyword>
<evidence type="ECO:0000256" key="3">
    <source>
        <dbReference type="ARBA" id="ARBA00022763"/>
    </source>
</evidence>
<dbReference type="GO" id="GO:0003678">
    <property type="term" value="F:DNA helicase activity"/>
    <property type="evidence" value="ECO:0007669"/>
    <property type="project" value="UniProtKB-UniRule"/>
</dbReference>
<dbReference type="PANTHER" id="PTHR30591:SF1">
    <property type="entry name" value="RECBCD ENZYME SUBUNIT RECC"/>
    <property type="match status" value="1"/>
</dbReference>
<dbReference type="Gene3D" id="3.40.50.300">
    <property type="entry name" value="P-loop containing nucleotide triphosphate hydrolases"/>
    <property type="match status" value="2"/>
</dbReference>
<keyword evidence="1 10" id="KW-0540">Nuclease</keyword>
<dbReference type="Proteomes" id="UP000392064">
    <property type="component" value="Chromosome"/>
</dbReference>
<evidence type="ECO:0000259" key="11">
    <source>
        <dbReference type="Pfam" id="PF17946"/>
    </source>
</evidence>
<keyword evidence="13" id="KW-1185">Reference proteome</keyword>
<dbReference type="Gene3D" id="3.40.50.10930">
    <property type="match status" value="1"/>
</dbReference>
<dbReference type="InterPro" id="IPR041500">
    <property type="entry name" value="RecC_C"/>
</dbReference>
<comment type="miscellaneous">
    <text evidence="10">In the RecBCD complex, RecB has a slow 3'-5' helicase, an exonuclease activity and loads RecA onto ssDNA, RecD has a fast 5'-3' helicase activity, while RecC stimulates the ATPase and processivity of the RecB helicase and contributes to recognition of the Chi site.</text>
</comment>
<dbReference type="NCBIfam" id="TIGR01450">
    <property type="entry name" value="recC"/>
    <property type="match status" value="1"/>
</dbReference>
<evidence type="ECO:0000256" key="10">
    <source>
        <dbReference type="HAMAP-Rule" id="MF_01486"/>
    </source>
</evidence>
<dbReference type="GO" id="GO:0008854">
    <property type="term" value="F:exodeoxyribonuclease V activity"/>
    <property type="evidence" value="ECO:0007669"/>
    <property type="project" value="InterPro"/>
</dbReference>
<dbReference type="EMBL" id="CP045737">
    <property type="protein sequence ID" value="QGG41822.1"/>
    <property type="molecule type" value="Genomic_DNA"/>
</dbReference>
<dbReference type="SUPFAM" id="SSF52540">
    <property type="entry name" value="P-loop containing nucleoside triphosphate hydrolases"/>
    <property type="match status" value="2"/>
</dbReference>
<dbReference type="InterPro" id="IPR013986">
    <property type="entry name" value="DExx_box_DNA_helicase_dom_sf"/>
</dbReference>
<dbReference type="AlphaFoldDB" id="A0A5Q2ML76"/>
<evidence type="ECO:0000256" key="1">
    <source>
        <dbReference type="ARBA" id="ARBA00022722"/>
    </source>
</evidence>
<protein>
    <recommendedName>
        <fullName evidence="10">RecBCD enzyme subunit RecC</fullName>
    </recommendedName>
    <alternativeName>
        <fullName evidence="10">Exonuclease V subunit RecC</fullName>
        <shortName evidence="10">ExoV subunit RecC</shortName>
    </alternativeName>
    <alternativeName>
        <fullName evidence="10">Helicase/nuclease RecBCD subunit RecC</fullName>
    </alternativeName>
</protein>
<dbReference type="InterPro" id="IPR027417">
    <property type="entry name" value="P-loop_NTPase"/>
</dbReference>
<organism evidence="12 13">
    <name type="scientific">Aeromicrobium yanjiei</name>
    <dbReference type="NCBI Taxonomy" id="2662028"/>
    <lineage>
        <taxon>Bacteria</taxon>
        <taxon>Bacillati</taxon>
        <taxon>Actinomycetota</taxon>
        <taxon>Actinomycetes</taxon>
        <taxon>Propionibacteriales</taxon>
        <taxon>Nocardioidaceae</taxon>
        <taxon>Aeromicrobium</taxon>
    </lineage>
</organism>
<evidence type="ECO:0000256" key="5">
    <source>
        <dbReference type="ARBA" id="ARBA00022806"/>
    </source>
</evidence>
<dbReference type="GO" id="GO:0005524">
    <property type="term" value="F:ATP binding"/>
    <property type="evidence" value="ECO:0007669"/>
    <property type="project" value="UniProtKB-UniRule"/>
</dbReference>
<accession>A0A5Q2ML76</accession>
<dbReference type="Gene3D" id="1.10.10.160">
    <property type="match status" value="1"/>
</dbReference>
<dbReference type="SUPFAM" id="SSF52980">
    <property type="entry name" value="Restriction endonuclease-like"/>
    <property type="match status" value="1"/>
</dbReference>
<reference evidence="12 13" key="1">
    <citation type="submission" date="2019-11" db="EMBL/GenBank/DDBJ databases">
        <authorList>
            <person name="Li J."/>
        </authorList>
    </citation>
    <scope>NUCLEOTIDE SEQUENCE [LARGE SCALE GENOMIC DNA]</scope>
    <source>
        <strain evidence="12 13">MF47</strain>
    </source>
</reference>
<keyword evidence="3 10" id="KW-0227">DNA damage</keyword>
<keyword evidence="8 10" id="KW-0238">DNA-binding</keyword>
<evidence type="ECO:0000313" key="13">
    <source>
        <dbReference type="Proteomes" id="UP000392064"/>
    </source>
</evidence>